<evidence type="ECO:0000256" key="1">
    <source>
        <dbReference type="SAM" id="Coils"/>
    </source>
</evidence>
<keyword evidence="1" id="KW-0175">Coiled coil</keyword>
<feature type="coiled-coil region" evidence="1">
    <location>
        <begin position="206"/>
        <end position="233"/>
    </location>
</feature>
<reference evidence="2 3" key="1">
    <citation type="submission" date="2020-12" db="EMBL/GenBank/DDBJ databases">
        <title>Concerted genomic and epigenomic changes stabilize Arabidopsis allopolyploids.</title>
        <authorList>
            <person name="Chen Z."/>
        </authorList>
    </citation>
    <scope>NUCLEOTIDE SEQUENCE [LARGE SCALE GENOMIC DNA]</scope>
    <source>
        <strain evidence="2">Allo738</strain>
        <tissue evidence="2">Leaf</tissue>
    </source>
</reference>
<gene>
    <name evidence="2" type="ORF">ISN45_At02g029690</name>
</gene>
<protein>
    <submittedName>
        <fullName evidence="2">Uncharacterized protein</fullName>
    </submittedName>
</protein>
<evidence type="ECO:0000313" key="2">
    <source>
        <dbReference type="EMBL" id="KAG7638538.1"/>
    </source>
</evidence>
<comment type="caution">
    <text evidence="2">The sequence shown here is derived from an EMBL/GenBank/DDBJ whole genome shotgun (WGS) entry which is preliminary data.</text>
</comment>
<dbReference type="EMBL" id="JAEFBK010000002">
    <property type="protein sequence ID" value="KAG7638538.1"/>
    <property type="molecule type" value="Genomic_DNA"/>
</dbReference>
<name>A0A8T2FQV7_9BRAS</name>
<sequence length="249" mass="29070">MTTNRHKGATMVQANTYDARNELKEAVHRKHRGYSWLSKLGETWQDHTFAFSHNQDWISFSNKEEELKQNTNKMKMWSEYVKKGIEDEQISDCGMVVDDYLEDKFGFSGEAFSRKIYHSVSIFPLHFSKTTSVIMKLSFTFSRKISEKTKSVDLNHPPFSLVTILFVSWKVAEMDKAKFEFAKRVCSFMISFVIAGAGVTTGLQMLKENQIEVEGRTEEVKEAKARNQRLRKVKINEQWIKLQEKLFKK</sequence>
<proteinExistence type="predicted"/>
<organism evidence="2 3">
    <name type="scientific">Arabidopsis thaliana x Arabidopsis arenosa</name>
    <dbReference type="NCBI Taxonomy" id="1240361"/>
    <lineage>
        <taxon>Eukaryota</taxon>
        <taxon>Viridiplantae</taxon>
        <taxon>Streptophyta</taxon>
        <taxon>Embryophyta</taxon>
        <taxon>Tracheophyta</taxon>
        <taxon>Spermatophyta</taxon>
        <taxon>Magnoliopsida</taxon>
        <taxon>eudicotyledons</taxon>
        <taxon>Gunneridae</taxon>
        <taxon>Pentapetalae</taxon>
        <taxon>rosids</taxon>
        <taxon>malvids</taxon>
        <taxon>Brassicales</taxon>
        <taxon>Brassicaceae</taxon>
        <taxon>Camelineae</taxon>
        <taxon>Arabidopsis</taxon>
    </lineage>
</organism>
<keyword evidence="3" id="KW-1185">Reference proteome</keyword>
<evidence type="ECO:0000313" key="3">
    <source>
        <dbReference type="Proteomes" id="UP000694240"/>
    </source>
</evidence>
<dbReference type="AlphaFoldDB" id="A0A8T2FQV7"/>
<dbReference type="Proteomes" id="UP000694240">
    <property type="component" value="Chromosome 2"/>
</dbReference>
<accession>A0A8T2FQV7</accession>